<evidence type="ECO:0000313" key="19">
    <source>
        <dbReference type="Proteomes" id="UP001431209"/>
    </source>
</evidence>
<dbReference type="InterPro" id="IPR027417">
    <property type="entry name" value="P-loop_NTPase"/>
</dbReference>
<evidence type="ECO:0000313" key="18">
    <source>
        <dbReference type="EMBL" id="KAL0484393.1"/>
    </source>
</evidence>
<dbReference type="InterPro" id="IPR006689">
    <property type="entry name" value="Small_GTPase_ARF/SAR"/>
</dbReference>
<feature type="binding site" evidence="14">
    <location>
        <position position="133"/>
    </location>
    <ligand>
        <name>GTP</name>
        <dbReference type="ChEBI" id="CHEBI:37565"/>
    </ligand>
</feature>
<keyword evidence="13" id="KW-0479">Metal-binding</keyword>
<dbReference type="SMART" id="SM00178">
    <property type="entry name" value="SAR"/>
    <property type="match status" value="1"/>
</dbReference>
<dbReference type="PRINTS" id="PR00328">
    <property type="entry name" value="SAR1GTPBP"/>
</dbReference>
<keyword evidence="13" id="KW-0460">Magnesium</keyword>
<evidence type="ECO:0000256" key="12">
    <source>
        <dbReference type="ARBA" id="ARBA00023136"/>
    </source>
</evidence>
<dbReference type="PANTHER" id="PTHR45684">
    <property type="entry name" value="RE74312P"/>
    <property type="match status" value="1"/>
</dbReference>
<dbReference type="CDD" id="cd00879">
    <property type="entry name" value="Sar1"/>
    <property type="match status" value="1"/>
</dbReference>
<evidence type="ECO:0000256" key="16">
    <source>
        <dbReference type="PIRSR" id="PIRSR606689-2"/>
    </source>
</evidence>
<name>A0AAW2Z573_9EUKA</name>
<gene>
    <name evidence="18" type="ORF">AKO1_005056</name>
</gene>
<feature type="binding site" evidence="14">
    <location>
        <position position="35"/>
    </location>
    <ligand>
        <name>GTP</name>
        <dbReference type="ChEBI" id="CHEBI:37565"/>
    </ligand>
</feature>
<feature type="binding site" evidence="15">
    <location>
        <begin position="130"/>
        <end position="133"/>
    </location>
    <ligand>
        <name>GTP</name>
        <dbReference type="ChEBI" id="CHEBI:37565"/>
    </ligand>
</feature>
<dbReference type="EMBL" id="JAOPGA020001037">
    <property type="protein sequence ID" value="KAL0484393.1"/>
    <property type="molecule type" value="Genomic_DNA"/>
</dbReference>
<feature type="binding site" evidence="16">
    <location>
        <position position="51"/>
    </location>
    <ligand>
        <name>Mg(2+)</name>
        <dbReference type="ChEBI" id="CHEBI:18420"/>
    </ligand>
</feature>
<protein>
    <submittedName>
        <fullName evidence="18">GTP-binding protein SAR1</fullName>
    </submittedName>
</protein>
<dbReference type="GO" id="GO:0005789">
    <property type="term" value="C:endoplasmic reticulum membrane"/>
    <property type="evidence" value="ECO:0007669"/>
    <property type="project" value="UniProtKB-SubCell"/>
</dbReference>
<dbReference type="FunFam" id="3.40.50.300:FF:000161">
    <property type="entry name" value="Small COPII coat GTPase"/>
    <property type="match status" value="1"/>
</dbReference>
<dbReference type="InterPro" id="IPR006687">
    <property type="entry name" value="Small_GTPase_SAR1"/>
</dbReference>
<evidence type="ECO:0000256" key="5">
    <source>
        <dbReference type="ARBA" id="ARBA00022741"/>
    </source>
</evidence>
<evidence type="ECO:0000256" key="3">
    <source>
        <dbReference type="ARBA" id="ARBA00007507"/>
    </source>
</evidence>
<keyword evidence="7 17" id="KW-0256">Endoplasmic reticulum</keyword>
<dbReference type="Pfam" id="PF00025">
    <property type="entry name" value="Arf"/>
    <property type="match status" value="1"/>
</dbReference>
<evidence type="ECO:0000256" key="11">
    <source>
        <dbReference type="ARBA" id="ARBA00023134"/>
    </source>
</evidence>
<evidence type="ECO:0000256" key="4">
    <source>
        <dbReference type="ARBA" id="ARBA00022448"/>
    </source>
</evidence>
<evidence type="ECO:0000256" key="6">
    <source>
        <dbReference type="ARBA" id="ARBA00022801"/>
    </source>
</evidence>
<evidence type="ECO:0000256" key="14">
    <source>
        <dbReference type="PIRSR" id="PIRSR606687-2"/>
    </source>
</evidence>
<comment type="caution">
    <text evidence="18">The sequence shown here is derived from an EMBL/GenBank/DDBJ whole genome shotgun (WGS) entry which is preliminary data.</text>
</comment>
<dbReference type="GO" id="GO:0000139">
    <property type="term" value="C:Golgi membrane"/>
    <property type="evidence" value="ECO:0007669"/>
    <property type="project" value="UniProtKB-SubCell"/>
</dbReference>
<dbReference type="GO" id="GO:0046872">
    <property type="term" value="F:metal ion binding"/>
    <property type="evidence" value="ECO:0007669"/>
    <property type="project" value="UniProtKB-KW"/>
</dbReference>
<keyword evidence="9 17" id="KW-0653">Protein transport</keyword>
<feature type="binding site" evidence="14">
    <location>
        <position position="173"/>
    </location>
    <ligand>
        <name>GTP</name>
        <dbReference type="ChEBI" id="CHEBI:37565"/>
    </ligand>
</feature>
<keyword evidence="11 15" id="KW-0342">GTP-binding</keyword>
<keyword evidence="6" id="KW-0378">Hydrolase</keyword>
<dbReference type="PROSITE" id="PS51417">
    <property type="entry name" value="ARF"/>
    <property type="match status" value="1"/>
</dbReference>
<dbReference type="PROSITE" id="PS51422">
    <property type="entry name" value="SAR1"/>
    <property type="match status" value="1"/>
</dbReference>
<dbReference type="Proteomes" id="UP001431209">
    <property type="component" value="Unassembled WGS sequence"/>
</dbReference>
<keyword evidence="12" id="KW-0472">Membrane</keyword>
<keyword evidence="8 17" id="KW-0931">ER-Golgi transport</keyword>
<evidence type="ECO:0000256" key="9">
    <source>
        <dbReference type="ARBA" id="ARBA00022927"/>
    </source>
</evidence>
<feature type="binding site" evidence="13">
    <location>
        <position position="29"/>
    </location>
    <ligand>
        <name>Mg(2+)</name>
        <dbReference type="ChEBI" id="CHEBI:18420"/>
    </ligand>
</feature>
<keyword evidence="5 14" id="KW-0547">Nucleotide-binding</keyword>
<comment type="subcellular location">
    <subcellularLocation>
        <location evidence="2">Endoplasmic reticulum membrane</location>
        <topology evidence="2">Peripheral membrane protein</topology>
    </subcellularLocation>
    <subcellularLocation>
        <location evidence="1">Golgi apparatus membrane</location>
        <topology evidence="1">Peripheral membrane protein</topology>
    </subcellularLocation>
</comment>
<feature type="binding site" evidence="14">
    <location>
        <position position="34"/>
    </location>
    <ligand>
        <name>GTP</name>
        <dbReference type="ChEBI" id="CHEBI:37565"/>
    </ligand>
</feature>
<feature type="binding site" evidence="14">
    <location>
        <position position="33"/>
    </location>
    <ligand>
        <name>GTP</name>
        <dbReference type="ChEBI" id="CHEBI:37565"/>
    </ligand>
</feature>
<dbReference type="GO" id="GO:0006886">
    <property type="term" value="P:intracellular protein transport"/>
    <property type="evidence" value="ECO:0007669"/>
    <property type="project" value="InterPro"/>
</dbReference>
<dbReference type="SMART" id="SM00177">
    <property type="entry name" value="ARF"/>
    <property type="match status" value="1"/>
</dbReference>
<evidence type="ECO:0000256" key="7">
    <source>
        <dbReference type="ARBA" id="ARBA00022824"/>
    </source>
</evidence>
<evidence type="ECO:0000256" key="1">
    <source>
        <dbReference type="ARBA" id="ARBA00004395"/>
    </source>
</evidence>
<dbReference type="InterPro" id="IPR005225">
    <property type="entry name" value="Small_GTP-bd"/>
</dbReference>
<dbReference type="NCBIfam" id="TIGR00231">
    <property type="entry name" value="small_GTP"/>
    <property type="match status" value="1"/>
</dbReference>
<organism evidence="18 19">
    <name type="scientific">Acrasis kona</name>
    <dbReference type="NCBI Taxonomy" id="1008807"/>
    <lineage>
        <taxon>Eukaryota</taxon>
        <taxon>Discoba</taxon>
        <taxon>Heterolobosea</taxon>
        <taxon>Tetramitia</taxon>
        <taxon>Eutetramitia</taxon>
        <taxon>Acrasidae</taxon>
        <taxon>Acrasis</taxon>
    </lineage>
</organism>
<proteinExistence type="inferred from homology"/>
<feature type="binding site" evidence="14">
    <location>
        <position position="130"/>
    </location>
    <ligand>
        <name>GTP</name>
        <dbReference type="ChEBI" id="CHEBI:37565"/>
    </ligand>
</feature>
<evidence type="ECO:0000256" key="2">
    <source>
        <dbReference type="ARBA" id="ARBA00004406"/>
    </source>
</evidence>
<dbReference type="GO" id="GO:0003924">
    <property type="term" value="F:GTPase activity"/>
    <property type="evidence" value="ECO:0007669"/>
    <property type="project" value="InterPro"/>
</dbReference>
<evidence type="ECO:0000256" key="13">
    <source>
        <dbReference type="PIRSR" id="PIRSR606687-1"/>
    </source>
</evidence>
<evidence type="ECO:0000256" key="10">
    <source>
        <dbReference type="ARBA" id="ARBA00023034"/>
    </source>
</evidence>
<dbReference type="SUPFAM" id="SSF52540">
    <property type="entry name" value="P-loop containing nucleoside triphosphate hydrolases"/>
    <property type="match status" value="1"/>
</dbReference>
<dbReference type="GO" id="GO:0005525">
    <property type="term" value="F:GTP binding"/>
    <property type="evidence" value="ECO:0007669"/>
    <property type="project" value="UniProtKB-KW"/>
</dbReference>
<feature type="binding site" evidence="15">
    <location>
        <begin position="27"/>
        <end position="34"/>
    </location>
    <ligand>
        <name>GTP</name>
        <dbReference type="ChEBI" id="CHEBI:37565"/>
    </ligand>
</feature>
<dbReference type="Gene3D" id="3.40.50.300">
    <property type="entry name" value="P-loop containing nucleotide triphosphate hydrolases"/>
    <property type="match status" value="1"/>
</dbReference>
<evidence type="ECO:0000256" key="15">
    <source>
        <dbReference type="PIRSR" id="PIRSR606689-1"/>
    </source>
</evidence>
<evidence type="ECO:0000256" key="8">
    <source>
        <dbReference type="ARBA" id="ARBA00022892"/>
    </source>
</evidence>
<sequence>MFLINWFYGILSSLGLYHKSGKILFLGLDNAGKTTLLHMLKSDKLGTYQPTQHPNVEELTMGSINFTTIDLGGHLIARRLWLEYLQDDVSAIVFLIDSSDQERFRESKQELDRLLTDDQIGKRPFLVLGNKIDKQGAVSEMYLKGALGLDGLTTGKQGGPTNNRPIEIFMCSIRNQMGFREGFQWLSQYVQ</sequence>
<feature type="binding site" evidence="14">
    <location>
        <position position="30"/>
    </location>
    <ligand>
        <name>GTP</name>
        <dbReference type="ChEBI" id="CHEBI:37565"/>
    </ligand>
</feature>
<keyword evidence="10 17" id="KW-0333">Golgi apparatus</keyword>
<feature type="binding site" evidence="14">
    <location>
        <position position="32"/>
    </location>
    <ligand>
        <name>GTP</name>
        <dbReference type="ChEBI" id="CHEBI:37565"/>
    </ligand>
</feature>
<keyword evidence="19" id="KW-1185">Reference proteome</keyword>
<reference evidence="18 19" key="1">
    <citation type="submission" date="2024-03" db="EMBL/GenBank/DDBJ databases">
        <title>The Acrasis kona genome and developmental transcriptomes reveal deep origins of eukaryotic multicellular pathways.</title>
        <authorList>
            <person name="Sheikh S."/>
            <person name="Fu C.-J."/>
            <person name="Brown M.W."/>
            <person name="Baldauf S.L."/>
        </authorList>
    </citation>
    <scope>NUCLEOTIDE SEQUENCE [LARGE SCALE GENOMIC DNA]</scope>
    <source>
        <strain evidence="18 19">ATCC MYA-3509</strain>
    </source>
</reference>
<dbReference type="GO" id="GO:0016192">
    <property type="term" value="P:vesicle-mediated transport"/>
    <property type="evidence" value="ECO:0007669"/>
    <property type="project" value="UniProtKB-KW"/>
</dbReference>
<comment type="similarity">
    <text evidence="3 17">Belongs to the small GTPase superfamily. SAR1 family.</text>
</comment>
<feature type="binding site" evidence="16">
    <location>
        <position position="34"/>
    </location>
    <ligand>
        <name>Mg(2+)</name>
        <dbReference type="ChEBI" id="CHEBI:18420"/>
    </ligand>
</feature>
<evidence type="ECO:0000256" key="17">
    <source>
        <dbReference type="RuleBase" id="RU003926"/>
    </source>
</evidence>
<accession>A0AAW2Z573</accession>
<dbReference type="AlphaFoldDB" id="A0AAW2Z573"/>
<keyword evidence="4 17" id="KW-0813">Transport</keyword>
<feature type="binding site" evidence="14">
    <location>
        <position position="131"/>
    </location>
    <ligand>
        <name>GTP</name>
        <dbReference type="ChEBI" id="CHEBI:37565"/>
    </ligand>
</feature>
<feature type="binding site" evidence="15">
    <location>
        <position position="73"/>
    </location>
    <ligand>
        <name>GTP</name>
        <dbReference type="ChEBI" id="CHEBI:37565"/>
    </ligand>
</feature>